<proteinExistence type="inferred from homology"/>
<dbReference type="PANTHER" id="PTHR32024:SF2">
    <property type="entry name" value="TRK SYSTEM POTASSIUM UPTAKE PROTEIN TRKG-RELATED"/>
    <property type="match status" value="1"/>
</dbReference>
<sequence>MQFFTIQRILGLLLVIFSSTQIPPMIVSVIYLDGTFEAFFYAFAISMITGIVMWLPVKNFKSELRMRDGFLIVVLFWTVLGLFGAIPLFLVEQTHMSITDAIFESISGLTTTGATVITHLEGLPKSILYYRQQLQWLGGMGIIVLAVAIMPMLGIGGMQLYRAETPGPIKDSKLTPRITETAKALWYIYLSLTIACALAYWLAGMDLFDAISHSFATIAIGGFSTHDQSMGYFIDTPLVEIVAIVFMILAGVNFALHFTAWRSRNFMHYFADSEFRVYATILTVVAIISSGYLYYMGTFNDAGRAVLHGVFQAVSIGTTTGFTTHEYHNWPGFLPVLLLFTSFIGACAGSTGGGMKVIRFLLLLKQGMREIMRVIHPNAVITTKVGGKPIPDHVINSVWGFFSAYVASFSVILLLLMLTGLDQVSAFSATAAAINNLGPGLNMVGSNYASITDAAKWILTFTMLLGRLEIFTLLVLLTPAFWRR</sequence>
<feature type="transmembrane region" description="Helical" evidence="12">
    <location>
        <begin position="238"/>
        <end position="256"/>
    </location>
</feature>
<keyword evidence="9 12" id="KW-1133">Transmembrane helix</keyword>
<accession>A0A3B0ZRL1</accession>
<feature type="transmembrane region" description="Helical" evidence="12">
    <location>
        <begin position="69"/>
        <end position="90"/>
    </location>
</feature>
<feature type="transmembrane region" description="Helical" evidence="12">
    <location>
        <begin position="38"/>
        <end position="57"/>
    </location>
</feature>
<comment type="subcellular location">
    <subcellularLocation>
        <location evidence="1">Cell inner membrane</location>
        <topology evidence="1">Multi-pass membrane protein</topology>
    </subcellularLocation>
</comment>
<keyword evidence="11 12" id="KW-0472">Membrane</keyword>
<dbReference type="AlphaFoldDB" id="A0A3B0ZRL1"/>
<feature type="transmembrane region" description="Helical" evidence="12">
    <location>
        <begin position="398"/>
        <end position="418"/>
    </location>
</feature>
<dbReference type="PANTHER" id="PTHR32024">
    <property type="entry name" value="TRK SYSTEM POTASSIUM UPTAKE PROTEIN TRKG-RELATED"/>
    <property type="match status" value="1"/>
</dbReference>
<evidence type="ECO:0000256" key="6">
    <source>
        <dbReference type="ARBA" id="ARBA00022538"/>
    </source>
</evidence>
<keyword evidence="4" id="KW-1003">Cell membrane</keyword>
<evidence type="ECO:0000256" key="8">
    <source>
        <dbReference type="ARBA" id="ARBA00022958"/>
    </source>
</evidence>
<evidence type="ECO:0000256" key="1">
    <source>
        <dbReference type="ARBA" id="ARBA00004429"/>
    </source>
</evidence>
<evidence type="ECO:0000256" key="10">
    <source>
        <dbReference type="ARBA" id="ARBA00023065"/>
    </source>
</evidence>
<evidence type="ECO:0000256" key="2">
    <source>
        <dbReference type="ARBA" id="ARBA00009137"/>
    </source>
</evidence>
<keyword evidence="8" id="KW-0630">Potassium</keyword>
<comment type="similarity">
    <text evidence="2">Belongs to the TrkH potassium transport family.</text>
</comment>
<reference evidence="13" key="1">
    <citation type="submission" date="2018-06" db="EMBL/GenBank/DDBJ databases">
        <authorList>
            <person name="Zhirakovskaya E."/>
        </authorList>
    </citation>
    <scope>NUCLEOTIDE SEQUENCE</scope>
</reference>
<dbReference type="InterPro" id="IPR004772">
    <property type="entry name" value="TrkH"/>
</dbReference>
<dbReference type="InterPro" id="IPR003445">
    <property type="entry name" value="Cat_transpt"/>
</dbReference>
<feature type="transmembrane region" description="Helical" evidence="12">
    <location>
        <begin position="184"/>
        <end position="203"/>
    </location>
</feature>
<feature type="transmembrane region" description="Helical" evidence="12">
    <location>
        <begin position="336"/>
        <end position="364"/>
    </location>
</feature>
<evidence type="ECO:0000256" key="4">
    <source>
        <dbReference type="ARBA" id="ARBA00022475"/>
    </source>
</evidence>
<dbReference type="EMBL" id="UOFR01000037">
    <property type="protein sequence ID" value="VAW96195.1"/>
    <property type="molecule type" value="Genomic_DNA"/>
</dbReference>
<keyword evidence="10" id="KW-0406">Ion transport</keyword>
<dbReference type="Pfam" id="PF02386">
    <property type="entry name" value="TrkH"/>
    <property type="match status" value="1"/>
</dbReference>
<keyword evidence="5" id="KW-0997">Cell inner membrane</keyword>
<evidence type="ECO:0000256" key="12">
    <source>
        <dbReference type="SAM" id="Phobius"/>
    </source>
</evidence>
<protein>
    <submittedName>
        <fullName evidence="13">Trk potassium uptake system protein TrkH</fullName>
    </submittedName>
</protein>
<evidence type="ECO:0000256" key="5">
    <source>
        <dbReference type="ARBA" id="ARBA00022519"/>
    </source>
</evidence>
<evidence type="ECO:0000256" key="7">
    <source>
        <dbReference type="ARBA" id="ARBA00022692"/>
    </source>
</evidence>
<feature type="transmembrane region" description="Helical" evidence="12">
    <location>
        <begin position="136"/>
        <end position="163"/>
    </location>
</feature>
<keyword evidence="6" id="KW-0633">Potassium transport</keyword>
<dbReference type="GO" id="GO:0005886">
    <property type="term" value="C:plasma membrane"/>
    <property type="evidence" value="ECO:0007669"/>
    <property type="project" value="UniProtKB-SubCell"/>
</dbReference>
<name>A0A3B0ZRL1_9ZZZZ</name>
<evidence type="ECO:0000256" key="9">
    <source>
        <dbReference type="ARBA" id="ARBA00022989"/>
    </source>
</evidence>
<feature type="transmembrane region" description="Helical" evidence="12">
    <location>
        <begin position="457"/>
        <end position="482"/>
    </location>
</feature>
<evidence type="ECO:0000256" key="3">
    <source>
        <dbReference type="ARBA" id="ARBA00022448"/>
    </source>
</evidence>
<organism evidence="13">
    <name type="scientific">hydrothermal vent metagenome</name>
    <dbReference type="NCBI Taxonomy" id="652676"/>
    <lineage>
        <taxon>unclassified sequences</taxon>
        <taxon>metagenomes</taxon>
        <taxon>ecological metagenomes</taxon>
    </lineage>
</organism>
<evidence type="ECO:0000256" key="11">
    <source>
        <dbReference type="ARBA" id="ARBA00023136"/>
    </source>
</evidence>
<dbReference type="NCBIfam" id="TIGR00933">
    <property type="entry name" value="2a38"/>
    <property type="match status" value="1"/>
</dbReference>
<dbReference type="PIRSF" id="PIRSF006247">
    <property type="entry name" value="TrkH"/>
    <property type="match status" value="1"/>
</dbReference>
<feature type="transmembrane region" description="Helical" evidence="12">
    <location>
        <begin position="277"/>
        <end position="295"/>
    </location>
</feature>
<gene>
    <name evidence="13" type="ORF">MNBD_GAMMA21-1342</name>
</gene>
<evidence type="ECO:0000313" key="13">
    <source>
        <dbReference type="EMBL" id="VAW96195.1"/>
    </source>
</evidence>
<feature type="transmembrane region" description="Helical" evidence="12">
    <location>
        <begin position="12"/>
        <end position="32"/>
    </location>
</feature>
<dbReference type="GO" id="GO:0015379">
    <property type="term" value="F:potassium:chloride symporter activity"/>
    <property type="evidence" value="ECO:0007669"/>
    <property type="project" value="InterPro"/>
</dbReference>
<keyword evidence="7 12" id="KW-0812">Transmembrane</keyword>
<keyword evidence="3" id="KW-0813">Transport</keyword>